<dbReference type="EMBL" id="JAWDGP010007842">
    <property type="protein sequence ID" value="KAK3703184.1"/>
    <property type="molecule type" value="Genomic_DNA"/>
</dbReference>
<gene>
    <name evidence="2" type="ORF">RRG08_010312</name>
</gene>
<evidence type="ECO:0000313" key="2">
    <source>
        <dbReference type="EMBL" id="KAK3703184.1"/>
    </source>
</evidence>
<organism evidence="2 3">
    <name type="scientific">Elysia crispata</name>
    <name type="common">lettuce slug</name>
    <dbReference type="NCBI Taxonomy" id="231223"/>
    <lineage>
        <taxon>Eukaryota</taxon>
        <taxon>Metazoa</taxon>
        <taxon>Spiralia</taxon>
        <taxon>Lophotrochozoa</taxon>
        <taxon>Mollusca</taxon>
        <taxon>Gastropoda</taxon>
        <taxon>Heterobranchia</taxon>
        <taxon>Euthyneura</taxon>
        <taxon>Panpulmonata</taxon>
        <taxon>Sacoglossa</taxon>
        <taxon>Placobranchoidea</taxon>
        <taxon>Plakobranchidae</taxon>
        <taxon>Elysia</taxon>
    </lineage>
</organism>
<keyword evidence="3" id="KW-1185">Reference proteome</keyword>
<protein>
    <submittedName>
        <fullName evidence="2">Uncharacterized protein</fullName>
    </submittedName>
</protein>
<sequence>MVDGAEFYFIPTEMDVGAGNEFILWGYHVTKDSPDVVCLLVNPDVYQRQQQYDDQTDACQKQLFCMRRCRHYVKKNRHNNNTYNRRGRENSFRRNFPNKDPPDPFTRVVENVFSLEKKTTDSTTNTIKGLESDWEHTLLTERDIDTHIFKNVQQDRKVCNTDINMFDMKRERDFVLCTAFKPQFIRQIRQNLAEFFASTTTTCTVHTYSGGNKRVIAELPGIGVKGLFVSFEPVDKHGKTDKYPHGADYVMMRHKIIKYVYEDMCPFARVALGNTLKMEMALSKCLPMGSANKGIEIFCDDDNDTDDELDNTYYYVLSSKIVFRASDFKIFNPKTKTNPMSETPNVETIDQLPHGVSFFDWLEYDVITGKVVSNNDCIEKPPEFFSNPKTQMAFISSVHKVDETDKFFEDQAVVFTTSHDAFSCVDFSNFYASVAIKFDIDPYVSRVLKKMSHLRESVPDLKQWIVTLIGKSKHYSPKFYNRVKSLSVATVVSTIKTNSTCVVGASTDGILINAEKLKDCCLLRVPSGFPIKTEFIPSPERPMLVKNPSTYVGFRDDSTRSIVHRGFIGRTGVPLFYRDLMDIVLTACMEAEYGFRDRQRTLDDIRDDMIGRLNSVMTTKTPIDFVLPDTRAGVSCVVDERSVLEYVINDMNVGNDQFYAVIDDHILQRQHLCTEHVPPVTLSGYCIKQIDVKRYVGELKDKLKRVARDIKPALPMDETDSTTNTNAIQLCKTAHKLLADHIQRILPSARGSYPGGVCI</sequence>
<proteinExistence type="predicted"/>
<name>A0AAE0XRP7_9GAST</name>
<reference evidence="2" key="1">
    <citation type="journal article" date="2023" name="G3 (Bethesda)">
        <title>A reference genome for the long-term kleptoplast-retaining sea slug Elysia crispata morphotype clarki.</title>
        <authorList>
            <person name="Eastman K.E."/>
            <person name="Pendleton A.L."/>
            <person name="Shaikh M.A."/>
            <person name="Suttiyut T."/>
            <person name="Ogas R."/>
            <person name="Tomko P."/>
            <person name="Gavelis G."/>
            <person name="Widhalm J.R."/>
            <person name="Wisecaver J.H."/>
        </authorList>
    </citation>
    <scope>NUCLEOTIDE SEQUENCE</scope>
    <source>
        <strain evidence="2">ECLA1</strain>
    </source>
</reference>
<comment type="caution">
    <text evidence="2">The sequence shown here is derived from an EMBL/GenBank/DDBJ whole genome shotgun (WGS) entry which is preliminary data.</text>
</comment>
<evidence type="ECO:0000313" key="3">
    <source>
        <dbReference type="Proteomes" id="UP001283361"/>
    </source>
</evidence>
<evidence type="ECO:0000256" key="1">
    <source>
        <dbReference type="SAM" id="MobiDB-lite"/>
    </source>
</evidence>
<dbReference type="Proteomes" id="UP001283361">
    <property type="component" value="Unassembled WGS sequence"/>
</dbReference>
<dbReference type="AlphaFoldDB" id="A0AAE0XRP7"/>
<accession>A0AAE0XRP7</accession>
<feature type="region of interest" description="Disordered" evidence="1">
    <location>
        <begin position="77"/>
        <end position="104"/>
    </location>
</feature>